<name>A0A0C1HGA0_9NEIS</name>
<protein>
    <submittedName>
        <fullName evidence="1">Uncharacterized protein</fullName>
    </submittedName>
</protein>
<dbReference type="EMBL" id="JUFZ01000002">
    <property type="protein sequence ID" value="KIC13261.1"/>
    <property type="molecule type" value="Genomic_DNA"/>
</dbReference>
<dbReference type="Proteomes" id="UP000031390">
    <property type="component" value="Unassembled WGS sequence"/>
</dbReference>
<proteinExistence type="predicted"/>
<organism evidence="1 2">
    <name type="scientific">Morococcus cerebrosus</name>
    <dbReference type="NCBI Taxonomy" id="1056807"/>
    <lineage>
        <taxon>Bacteria</taxon>
        <taxon>Pseudomonadati</taxon>
        <taxon>Pseudomonadota</taxon>
        <taxon>Betaproteobacteria</taxon>
        <taxon>Neisseriales</taxon>
        <taxon>Neisseriaceae</taxon>
        <taxon>Morococcus</taxon>
    </lineage>
</organism>
<reference evidence="1 2" key="1">
    <citation type="submission" date="2014-12" db="EMBL/GenBank/DDBJ databases">
        <title>Genome sequence of Morococcus cerebrosus.</title>
        <authorList>
            <person name="Shin S.-K."/>
            <person name="Yi H."/>
        </authorList>
    </citation>
    <scope>NUCLEOTIDE SEQUENCE [LARGE SCALE GENOMIC DNA]</scope>
    <source>
        <strain evidence="1 2">CIP 81.93</strain>
    </source>
</reference>
<dbReference type="AlphaFoldDB" id="A0A0C1HGA0"/>
<evidence type="ECO:0000313" key="1">
    <source>
        <dbReference type="EMBL" id="KIC13261.1"/>
    </source>
</evidence>
<comment type="caution">
    <text evidence="1">The sequence shown here is derived from an EMBL/GenBank/DDBJ whole genome shotgun (WGS) entry which is preliminary data.</text>
</comment>
<evidence type="ECO:0000313" key="2">
    <source>
        <dbReference type="Proteomes" id="UP000031390"/>
    </source>
</evidence>
<sequence>MSFPFFDPVAREMLRRGRLKRWFRDVWHYKAAYLLTNKPIL</sequence>
<gene>
    <name evidence="1" type="ORF">MCC93_00370</name>
</gene>
<accession>A0A0C1HGA0</accession>